<reference evidence="2" key="1">
    <citation type="submission" date="2013-05" db="EMBL/GenBank/DDBJ databases">
        <title>Genome assembly of Cystobacter fuscus DSM 2262.</title>
        <authorList>
            <person name="Sharma G."/>
            <person name="Khatri I."/>
            <person name="Kaur C."/>
            <person name="Mayilraj S."/>
            <person name="Subramanian S."/>
        </authorList>
    </citation>
    <scope>NUCLEOTIDE SEQUENCE [LARGE SCALE GENOMIC DNA]</scope>
    <source>
        <strain evidence="2">DSM 2262</strain>
    </source>
</reference>
<name>S9PEE1_CYSF2</name>
<dbReference type="RefSeq" id="WP_002621654.1">
    <property type="nucleotide sequence ID" value="NZ_ANAH02000007.1"/>
</dbReference>
<keyword evidence="1" id="KW-0812">Transmembrane</keyword>
<dbReference type="SUPFAM" id="SSF51004">
    <property type="entry name" value="C-terminal (heme d1) domain of cytochrome cd1-nitrite reductase"/>
    <property type="match status" value="1"/>
</dbReference>
<sequence length="675" mass="73073">MTPNDKEAWRSQAEVSVIVLAVLCMAAPVAFIVPALPRTEPTVPSEPTQGPQRLVKNGVVVEFSLLHPGDTSGPPRPLMEGDEAEVRLRMTDASSGLPLRGLSPSAWMDLGHLLSDKADVQQECKDRVGVYLKGLVGIRPLIDLNSYYLLVLNKDPSISVIDPVVGMTGKTSLYTTVVLERPGADWVKSLDQKRLYVSMPRAGAVAVVDANVFRVEARVQAGEEPTRVALQPDGHYLWVGNDASEPARSGVTVIDTQTLKPAATIATGRGHHEIVFSSDDRYAFVSNRDEGTISVISIARLEKVKDLKAGPLPISLAYSPLSRVLYVADGKEGTVTAFDGARLEEVARLSARPGLGPMRFSQDGRWGLIVNPAEHVVYVVDAAENQFVHGIPVSGQPYQVSFTRAFAYVRLLDSERVEMINLSTLGRGKQPTVQGFAAGQSAPKLAGDLSLADSITQASTEAAVFVASPSDNTTSFYMEGMNAAMGSFGNYGHNARAVQVVDRSLSEVEPGVYSARLRLPVAGRYDVALLLDAPRVLHCFQVEAKANPALKKALGALEIEYLDAPARLVVGQKPLLRFRLRDASTHQPATGLEEVKVLTYAAPGRQRAEVAARELGEGVYEVEPSLPRAGSYYLYVAVPELKLKYGDLPYRTLWVGGMSQNQTKREEEARGPRAN</sequence>
<comment type="caution">
    <text evidence="2">The sequence shown here is derived from an EMBL/GenBank/DDBJ whole genome shotgun (WGS) entry which is preliminary data.</text>
</comment>
<feature type="transmembrane region" description="Helical" evidence="1">
    <location>
        <begin position="15"/>
        <end position="36"/>
    </location>
</feature>
<dbReference type="EMBL" id="ANAH02000007">
    <property type="protein sequence ID" value="EPX62745.1"/>
    <property type="molecule type" value="Genomic_DNA"/>
</dbReference>
<proteinExistence type="predicted"/>
<evidence type="ECO:0000313" key="2">
    <source>
        <dbReference type="EMBL" id="EPX62745.1"/>
    </source>
</evidence>
<keyword evidence="3" id="KW-1185">Reference proteome</keyword>
<keyword evidence="1" id="KW-0472">Membrane</keyword>
<dbReference type="Gene3D" id="2.130.10.10">
    <property type="entry name" value="YVTN repeat-like/Quinoprotein amine dehydrogenase"/>
    <property type="match status" value="1"/>
</dbReference>
<dbReference type="Proteomes" id="UP000011682">
    <property type="component" value="Unassembled WGS sequence"/>
</dbReference>
<accession>S9PEE1</accession>
<dbReference type="InterPro" id="IPR015943">
    <property type="entry name" value="WD40/YVTN_repeat-like_dom_sf"/>
</dbReference>
<dbReference type="eggNOG" id="COG3391">
    <property type="taxonomic scope" value="Bacteria"/>
</dbReference>
<gene>
    <name evidence="2" type="ORF">D187_008933</name>
</gene>
<dbReference type="Pfam" id="PF02239">
    <property type="entry name" value="Cytochrom_D1"/>
    <property type="match status" value="1"/>
</dbReference>
<dbReference type="OrthoDB" id="9774579at2"/>
<dbReference type="PANTHER" id="PTHR47197:SF3">
    <property type="entry name" value="DIHYDRO-HEME D1 DEHYDROGENASE"/>
    <property type="match status" value="1"/>
</dbReference>
<dbReference type="InterPro" id="IPR051200">
    <property type="entry name" value="Host-pathogen_enzymatic-act"/>
</dbReference>
<keyword evidence="1" id="KW-1133">Transmembrane helix</keyword>
<dbReference type="AlphaFoldDB" id="S9PEE1"/>
<dbReference type="PANTHER" id="PTHR47197">
    <property type="entry name" value="PROTEIN NIRF"/>
    <property type="match status" value="1"/>
</dbReference>
<evidence type="ECO:0000313" key="3">
    <source>
        <dbReference type="Proteomes" id="UP000011682"/>
    </source>
</evidence>
<protein>
    <recommendedName>
        <fullName evidence="4">Cytochrome D1</fullName>
    </recommendedName>
</protein>
<organism evidence="2 3">
    <name type="scientific">Cystobacter fuscus (strain ATCC 25194 / DSM 2262 / NBRC 100088 / M29)</name>
    <dbReference type="NCBI Taxonomy" id="1242864"/>
    <lineage>
        <taxon>Bacteria</taxon>
        <taxon>Pseudomonadati</taxon>
        <taxon>Myxococcota</taxon>
        <taxon>Myxococcia</taxon>
        <taxon>Myxococcales</taxon>
        <taxon>Cystobacterineae</taxon>
        <taxon>Archangiaceae</taxon>
        <taxon>Cystobacter</taxon>
    </lineage>
</organism>
<dbReference type="InterPro" id="IPR011048">
    <property type="entry name" value="Haem_d1_sf"/>
</dbReference>
<evidence type="ECO:0000256" key="1">
    <source>
        <dbReference type="SAM" id="Phobius"/>
    </source>
</evidence>
<evidence type="ECO:0008006" key="4">
    <source>
        <dbReference type="Google" id="ProtNLM"/>
    </source>
</evidence>